<sequence>VGLYSLCDLCDPAGLVSAQIRDPEAEEVHLGDHTVVSSVGFIWAFQ</sequence>
<protein>
    <submittedName>
        <fullName evidence="1">Transmembrane protein 236</fullName>
    </submittedName>
</protein>
<evidence type="ECO:0000313" key="1">
    <source>
        <dbReference type="EMBL" id="SBP04181.1"/>
    </source>
</evidence>
<reference evidence="1" key="2">
    <citation type="submission" date="2016-06" db="EMBL/GenBank/DDBJ databases">
        <title>The genome of a short-lived fish provides insights into sex chromosome evolution and the genetic control of aging.</title>
        <authorList>
            <person name="Reichwald K."/>
            <person name="Felder M."/>
            <person name="Petzold A."/>
            <person name="Koch P."/>
            <person name="Groth M."/>
            <person name="Platzer M."/>
        </authorList>
    </citation>
    <scope>NUCLEOTIDE SEQUENCE</scope>
    <source>
        <tissue evidence="1">Brain</tissue>
    </source>
</reference>
<gene>
    <name evidence="1" type="primary">TMEM236</name>
</gene>
<keyword evidence="1" id="KW-0812">Transmembrane</keyword>
<feature type="non-terminal residue" evidence="1">
    <location>
        <position position="46"/>
    </location>
</feature>
<keyword evidence="1" id="KW-0472">Membrane</keyword>
<reference evidence="1" key="1">
    <citation type="submission" date="2016-05" db="EMBL/GenBank/DDBJ databases">
        <authorList>
            <person name="Lavstsen T."/>
            <person name="Jespersen J.S."/>
        </authorList>
    </citation>
    <scope>NUCLEOTIDE SEQUENCE</scope>
    <source>
        <tissue evidence="1">Brain</tissue>
    </source>
</reference>
<proteinExistence type="predicted"/>
<dbReference type="AlphaFoldDB" id="A0A1A7WF55"/>
<accession>A0A1A7WF55</accession>
<dbReference type="EMBL" id="HADW01002781">
    <property type="protein sequence ID" value="SBP04181.1"/>
    <property type="molecule type" value="Transcribed_RNA"/>
</dbReference>
<feature type="non-terminal residue" evidence="1">
    <location>
        <position position="1"/>
    </location>
</feature>
<organism evidence="1">
    <name type="scientific">Iconisemion striatum</name>
    <dbReference type="NCBI Taxonomy" id="60296"/>
    <lineage>
        <taxon>Eukaryota</taxon>
        <taxon>Metazoa</taxon>
        <taxon>Chordata</taxon>
        <taxon>Craniata</taxon>
        <taxon>Vertebrata</taxon>
        <taxon>Euteleostomi</taxon>
        <taxon>Actinopterygii</taxon>
        <taxon>Neopterygii</taxon>
        <taxon>Teleostei</taxon>
        <taxon>Neoteleostei</taxon>
        <taxon>Acanthomorphata</taxon>
        <taxon>Ovalentaria</taxon>
        <taxon>Atherinomorphae</taxon>
        <taxon>Cyprinodontiformes</taxon>
        <taxon>Nothobranchiidae</taxon>
        <taxon>Iconisemion</taxon>
    </lineage>
</organism>
<name>A0A1A7WF55_9TELE</name>